<dbReference type="InterPro" id="IPR016032">
    <property type="entry name" value="Sig_transdc_resp-reg_C-effctor"/>
</dbReference>
<evidence type="ECO:0000256" key="2">
    <source>
        <dbReference type="ARBA" id="ARBA00023012"/>
    </source>
</evidence>
<evidence type="ECO:0000313" key="11">
    <source>
        <dbReference type="Proteomes" id="UP000681526"/>
    </source>
</evidence>
<dbReference type="PROSITE" id="PS51755">
    <property type="entry name" value="OMPR_PHOB"/>
    <property type="match status" value="1"/>
</dbReference>
<dbReference type="SMART" id="SM00862">
    <property type="entry name" value="Trans_reg_C"/>
    <property type="match status" value="1"/>
</dbReference>
<dbReference type="Gene3D" id="3.40.50.2300">
    <property type="match status" value="1"/>
</dbReference>
<feature type="modified residue" description="4-aspartylphosphate" evidence="6">
    <location>
        <position position="51"/>
    </location>
</feature>
<evidence type="ECO:0000256" key="3">
    <source>
        <dbReference type="ARBA" id="ARBA00023015"/>
    </source>
</evidence>
<dbReference type="Pfam" id="PF00072">
    <property type="entry name" value="Response_reg"/>
    <property type="match status" value="1"/>
</dbReference>
<evidence type="ECO:0000256" key="5">
    <source>
        <dbReference type="ARBA" id="ARBA00023163"/>
    </source>
</evidence>
<evidence type="ECO:0000259" key="8">
    <source>
        <dbReference type="PROSITE" id="PS50110"/>
    </source>
</evidence>
<sequence>MRILLVEDEVALAEAVGQVLRKNGYAVDLSFDGEDGLHNGLSGIYDMIVLDIMLPKMDGLQVLRQLRENEIAAPVMLLTARGETGDRVQGLDAGADDYLAKPFQTEELLARLRALGRRTAHYHKDGLLTCGDLTLDPLAYTLRCGSAEIRLPPKESQLLEWLMRRKNLVTSKDMLIEKVWGYDTDADENRVEMYMSFLRKKIGQLGSTAVIQTVRSAGYVLKPRG</sequence>
<organism evidence="10 11">
    <name type="scientific">Thermobacillus xylanilyticus</name>
    <dbReference type="NCBI Taxonomy" id="76633"/>
    <lineage>
        <taxon>Bacteria</taxon>
        <taxon>Bacillati</taxon>
        <taxon>Bacillota</taxon>
        <taxon>Bacilli</taxon>
        <taxon>Bacillales</taxon>
        <taxon>Paenibacillaceae</taxon>
        <taxon>Thermobacillus</taxon>
    </lineage>
</organism>
<dbReference type="Gene3D" id="1.10.10.10">
    <property type="entry name" value="Winged helix-like DNA-binding domain superfamily/Winged helix DNA-binding domain"/>
    <property type="match status" value="1"/>
</dbReference>
<feature type="DNA-binding region" description="OmpR/PhoB-type" evidence="7">
    <location>
        <begin position="125"/>
        <end position="223"/>
    </location>
</feature>
<dbReference type="InterPro" id="IPR011006">
    <property type="entry name" value="CheY-like_superfamily"/>
</dbReference>
<dbReference type="InterPro" id="IPR036388">
    <property type="entry name" value="WH-like_DNA-bd_sf"/>
</dbReference>
<feature type="domain" description="Response regulatory" evidence="8">
    <location>
        <begin position="2"/>
        <end position="116"/>
    </location>
</feature>
<name>A0ABM8V2K0_THEXY</name>
<dbReference type="Gene3D" id="6.10.250.690">
    <property type="match status" value="1"/>
</dbReference>
<keyword evidence="1 6" id="KW-0597">Phosphoprotein</keyword>
<keyword evidence="5" id="KW-0804">Transcription</keyword>
<evidence type="ECO:0000313" key="10">
    <source>
        <dbReference type="EMBL" id="CAG5083005.1"/>
    </source>
</evidence>
<accession>A0ABM8V2K0</accession>
<dbReference type="InterPro" id="IPR001867">
    <property type="entry name" value="OmpR/PhoB-type_DNA-bd"/>
</dbReference>
<dbReference type="PANTHER" id="PTHR48111:SF22">
    <property type="entry name" value="REGULATOR OF RPOS"/>
    <property type="match status" value="1"/>
</dbReference>
<evidence type="ECO:0000256" key="1">
    <source>
        <dbReference type="ARBA" id="ARBA00022553"/>
    </source>
</evidence>
<keyword evidence="3" id="KW-0805">Transcription regulation</keyword>
<dbReference type="PANTHER" id="PTHR48111">
    <property type="entry name" value="REGULATOR OF RPOS"/>
    <property type="match status" value="1"/>
</dbReference>
<protein>
    <submittedName>
        <fullName evidence="10">Two component transcriptional regulator, DNA-binding response regulator dltR</fullName>
    </submittedName>
</protein>
<dbReference type="CDD" id="cd00383">
    <property type="entry name" value="trans_reg_C"/>
    <property type="match status" value="1"/>
</dbReference>
<comment type="caution">
    <text evidence="10">The sequence shown here is derived from an EMBL/GenBank/DDBJ whole genome shotgun (WGS) entry which is preliminary data.</text>
</comment>
<reference evidence="10 11" key="1">
    <citation type="submission" date="2021-04" db="EMBL/GenBank/DDBJ databases">
        <authorList>
            <person name="Rakotoarivonina H."/>
        </authorList>
    </citation>
    <scope>NUCLEOTIDE SEQUENCE [LARGE SCALE GENOMIC DNA]</scope>
    <source>
        <strain evidence="10 11">XE</strain>
    </source>
</reference>
<evidence type="ECO:0000259" key="9">
    <source>
        <dbReference type="PROSITE" id="PS51755"/>
    </source>
</evidence>
<dbReference type="SUPFAM" id="SSF46894">
    <property type="entry name" value="C-terminal effector domain of the bipartite response regulators"/>
    <property type="match status" value="1"/>
</dbReference>
<dbReference type="SMART" id="SM00448">
    <property type="entry name" value="REC"/>
    <property type="match status" value="1"/>
</dbReference>
<evidence type="ECO:0000256" key="7">
    <source>
        <dbReference type="PROSITE-ProRule" id="PRU01091"/>
    </source>
</evidence>
<keyword evidence="11" id="KW-1185">Reference proteome</keyword>
<dbReference type="RefSeq" id="WP_213483955.1">
    <property type="nucleotide sequence ID" value="NZ_CAJRAY010000026.1"/>
</dbReference>
<keyword evidence="2" id="KW-0902">Two-component regulatory system</keyword>
<dbReference type="EMBL" id="CAJRAY010000026">
    <property type="protein sequence ID" value="CAG5083005.1"/>
    <property type="molecule type" value="Genomic_DNA"/>
</dbReference>
<dbReference type="Proteomes" id="UP000681526">
    <property type="component" value="Unassembled WGS sequence"/>
</dbReference>
<dbReference type="SUPFAM" id="SSF52172">
    <property type="entry name" value="CheY-like"/>
    <property type="match status" value="1"/>
</dbReference>
<dbReference type="InterPro" id="IPR001789">
    <property type="entry name" value="Sig_transdc_resp-reg_receiver"/>
</dbReference>
<evidence type="ECO:0000256" key="4">
    <source>
        <dbReference type="ARBA" id="ARBA00023125"/>
    </source>
</evidence>
<dbReference type="GO" id="GO:0003677">
    <property type="term" value="F:DNA binding"/>
    <property type="evidence" value="ECO:0007669"/>
    <property type="project" value="UniProtKB-KW"/>
</dbReference>
<gene>
    <name evidence="10" type="primary">txxe 1376-dltR</name>
    <name evidence="10" type="ORF">TXXE_06650</name>
</gene>
<dbReference type="PROSITE" id="PS50110">
    <property type="entry name" value="RESPONSE_REGULATORY"/>
    <property type="match status" value="1"/>
</dbReference>
<evidence type="ECO:0000256" key="6">
    <source>
        <dbReference type="PROSITE-ProRule" id="PRU00169"/>
    </source>
</evidence>
<proteinExistence type="predicted"/>
<dbReference type="InterPro" id="IPR039420">
    <property type="entry name" value="WalR-like"/>
</dbReference>
<keyword evidence="4 7" id="KW-0238">DNA-binding</keyword>
<dbReference type="Pfam" id="PF00486">
    <property type="entry name" value="Trans_reg_C"/>
    <property type="match status" value="1"/>
</dbReference>
<feature type="domain" description="OmpR/PhoB-type" evidence="9">
    <location>
        <begin position="125"/>
        <end position="223"/>
    </location>
</feature>